<sequence>MSLQLYVIPRLGALQELLLQCLWVYSEGDIHPTPRLPLDNTLIDGAPIDGLIQSTGLPSIRLLHPRHAALGDVNPKHGRGVVQRVVVCVRLVIQHERAQRGAFRASGRVRAYEQVTPDNDDGDAGGANVLLSACVDDAEPRDIDAAGEDIGGHVNDEGDGRIYVWNGGELDAVDGFVVTVVDVSGVWAREAPLRGRGDACVGAAELLGVDDNVDVGAEPDGLFGSLGGPRARDEVIYEGVGRGGWVEFAVSGEKVVDDGGELSGAAALHEEDVVIVGDGEEMREVLLGLVYEGFKILGPVRELQD</sequence>
<proteinExistence type="predicted"/>
<keyword evidence="2" id="KW-1185">Reference proteome</keyword>
<dbReference type="EMBL" id="RBNI01013018">
    <property type="protein sequence ID" value="RUP38999.1"/>
    <property type="molecule type" value="Genomic_DNA"/>
</dbReference>
<evidence type="ECO:0000313" key="1">
    <source>
        <dbReference type="EMBL" id="RUP38999.1"/>
    </source>
</evidence>
<comment type="caution">
    <text evidence="1">The sequence shown here is derived from an EMBL/GenBank/DDBJ whole genome shotgun (WGS) entry which is preliminary data.</text>
</comment>
<accession>A0A433CKB0</accession>
<name>A0A433CKB0_9FUNG</name>
<organism evidence="1 2">
    <name type="scientific">Jimgerdemannia flammicorona</name>
    <dbReference type="NCBI Taxonomy" id="994334"/>
    <lineage>
        <taxon>Eukaryota</taxon>
        <taxon>Fungi</taxon>
        <taxon>Fungi incertae sedis</taxon>
        <taxon>Mucoromycota</taxon>
        <taxon>Mucoromycotina</taxon>
        <taxon>Endogonomycetes</taxon>
        <taxon>Endogonales</taxon>
        <taxon>Endogonaceae</taxon>
        <taxon>Jimgerdemannia</taxon>
    </lineage>
</organism>
<dbReference type="Proteomes" id="UP000268093">
    <property type="component" value="Unassembled WGS sequence"/>
</dbReference>
<reference evidence="1 2" key="1">
    <citation type="journal article" date="2018" name="New Phytol.">
        <title>Phylogenomics of Endogonaceae and evolution of mycorrhizas within Mucoromycota.</title>
        <authorList>
            <person name="Chang Y."/>
            <person name="Desiro A."/>
            <person name="Na H."/>
            <person name="Sandor L."/>
            <person name="Lipzen A."/>
            <person name="Clum A."/>
            <person name="Barry K."/>
            <person name="Grigoriev I.V."/>
            <person name="Martin F.M."/>
            <person name="Stajich J.E."/>
            <person name="Smith M.E."/>
            <person name="Bonito G."/>
            <person name="Spatafora J.W."/>
        </authorList>
    </citation>
    <scope>NUCLEOTIDE SEQUENCE [LARGE SCALE GENOMIC DNA]</scope>
    <source>
        <strain evidence="1 2">GMNB39</strain>
    </source>
</reference>
<evidence type="ECO:0000313" key="2">
    <source>
        <dbReference type="Proteomes" id="UP000268093"/>
    </source>
</evidence>
<protein>
    <submittedName>
        <fullName evidence="1">Uncharacterized protein</fullName>
    </submittedName>
</protein>
<dbReference type="AlphaFoldDB" id="A0A433CKB0"/>
<gene>
    <name evidence="1" type="ORF">BC936DRAFT_138380</name>
</gene>